<evidence type="ECO:0000313" key="2">
    <source>
        <dbReference type="Proteomes" id="UP000020218"/>
    </source>
</evidence>
<evidence type="ECO:0000313" key="1">
    <source>
        <dbReference type="EMBL" id="EXI65508.1"/>
    </source>
</evidence>
<dbReference type="Proteomes" id="UP000020218">
    <property type="component" value="Unassembled WGS sequence"/>
</dbReference>
<dbReference type="AlphaFoldDB" id="A0A011M7A6"/>
<comment type="caution">
    <text evidence="1">The sequence shown here is derived from an EMBL/GenBank/DDBJ whole genome shotgun (WGS) entry which is preliminary data.</text>
</comment>
<dbReference type="EMBL" id="JFAX01000022">
    <property type="protein sequence ID" value="EXI65508.1"/>
    <property type="molecule type" value="Genomic_DNA"/>
</dbReference>
<proteinExistence type="predicted"/>
<name>A0A011M7A6_9PROT</name>
<sequence>MSQALPRTDFNGSGLIRLLAGLSLVDSAGSRQFSAEELGRWLDVADAITLHAAQGAGATIVRAARYGRQPGSGAAAAGEFARVRATLVELIVVSCSPDGSGSRSRLPLPKAAVEPEDAATYGPYRRFHLALQSEMETAIRALRGGIRRALADSSARLARLAALDEAIERILAARERQLLATTLPALLEKRFQHLLAAHRQALSDSGRGDEPGLWLQPGGWLAAFRDELRALLIAELDLRLQPTLGLVEAWRNEAGRQR</sequence>
<dbReference type="STRING" id="1454001.AW08_03179"/>
<protein>
    <recommendedName>
        <fullName evidence="3">DUF3348 domain-containing protein</fullName>
    </recommendedName>
</protein>
<dbReference type="Pfam" id="PF11828">
    <property type="entry name" value="DUF3348"/>
    <property type="match status" value="1"/>
</dbReference>
<evidence type="ECO:0008006" key="3">
    <source>
        <dbReference type="Google" id="ProtNLM"/>
    </source>
</evidence>
<reference evidence="1" key="1">
    <citation type="submission" date="2014-02" db="EMBL/GenBank/DDBJ databases">
        <title>Expanding our view of genomic diversity in Candidatus Accumulibacter clades.</title>
        <authorList>
            <person name="Skennerton C.T."/>
            <person name="Barr J.J."/>
            <person name="Slater F.R."/>
            <person name="Bond P.L."/>
            <person name="Tyson G.W."/>
        </authorList>
    </citation>
    <scope>NUCLEOTIDE SEQUENCE [LARGE SCALE GENOMIC DNA]</scope>
</reference>
<dbReference type="InterPro" id="IPR021783">
    <property type="entry name" value="DUF3348"/>
</dbReference>
<organism evidence="1 2">
    <name type="scientific">Candidatus Accumulibacter adjunctus</name>
    <dbReference type="NCBI Taxonomy" id="1454001"/>
    <lineage>
        <taxon>Bacteria</taxon>
        <taxon>Pseudomonadati</taxon>
        <taxon>Pseudomonadota</taxon>
        <taxon>Betaproteobacteria</taxon>
        <taxon>Candidatus Accumulibacter</taxon>
    </lineage>
</organism>
<dbReference type="PATRIC" id="fig|1454001.3.peg.3224"/>
<accession>A0A011M7A6</accession>
<gene>
    <name evidence="1" type="ORF">AW08_03179</name>
</gene>
<keyword evidence="2" id="KW-1185">Reference proteome</keyword>